<accession>A0A1I4TX58</accession>
<dbReference type="Pfam" id="PF00535">
    <property type="entry name" value="Glycos_transf_2"/>
    <property type="match status" value="1"/>
</dbReference>
<dbReference type="GO" id="GO:0016758">
    <property type="term" value="F:hexosyltransferase activity"/>
    <property type="evidence" value="ECO:0007669"/>
    <property type="project" value="UniProtKB-ARBA"/>
</dbReference>
<dbReference type="SUPFAM" id="SSF53448">
    <property type="entry name" value="Nucleotide-diphospho-sugar transferases"/>
    <property type="match status" value="1"/>
</dbReference>
<keyword evidence="3" id="KW-0808">Transferase</keyword>
<name>A0A1I4TX58_9RHOB</name>
<dbReference type="Proteomes" id="UP000199144">
    <property type="component" value="Unassembled WGS sequence"/>
</dbReference>
<dbReference type="STRING" id="254406.SAMN04488042_1246"/>
<organism evidence="3 4">
    <name type="scientific">Shimia aestuarii</name>
    <dbReference type="NCBI Taxonomy" id="254406"/>
    <lineage>
        <taxon>Bacteria</taxon>
        <taxon>Pseudomonadati</taxon>
        <taxon>Pseudomonadota</taxon>
        <taxon>Alphaproteobacteria</taxon>
        <taxon>Rhodobacterales</taxon>
        <taxon>Roseobacteraceae</taxon>
    </lineage>
</organism>
<dbReference type="AlphaFoldDB" id="A0A1I4TX58"/>
<sequence>MSVRNYSFVIPAYNDAQGLKVHLKYFSSRPENIQLVIVDDCSDDNTADIIQNASLPDNITLTYHRQQTNGGPALARNTGRDLVTGDYVMFLDADDLLSDYFFDYIALAPLENGADFALFKYHLARSHEQRYSYEMHQVDATFFTRIEHAPFPMGTVTLEEMPSALNTVNFPWNKIYRRDFLERADIRFPDLRMHEDIPPHWHSFMRSKRFSVLGWAPPLITHYEIEQGTRATNYIGERRMGVFPLLHELHKELGAHPLAEKLLPEFDAFCHDMFAWMTDTLCARKDKTSREWRKKYKEEIDLFQVYLETGEHSSAQKNQLPSLGRLQRGERGASR</sequence>
<feature type="domain" description="Glycosyltransferase 2-like" evidence="2">
    <location>
        <begin position="7"/>
        <end position="181"/>
    </location>
</feature>
<dbReference type="OrthoDB" id="5291101at2"/>
<dbReference type="PANTHER" id="PTHR22916:SF3">
    <property type="entry name" value="UDP-GLCNAC:BETAGAL BETA-1,3-N-ACETYLGLUCOSAMINYLTRANSFERASE-LIKE PROTEIN 1"/>
    <property type="match status" value="1"/>
</dbReference>
<dbReference type="CDD" id="cd00761">
    <property type="entry name" value="Glyco_tranf_GTA_type"/>
    <property type="match status" value="1"/>
</dbReference>
<reference evidence="3 4" key="1">
    <citation type="submission" date="2016-10" db="EMBL/GenBank/DDBJ databases">
        <authorList>
            <person name="de Groot N.N."/>
        </authorList>
    </citation>
    <scope>NUCLEOTIDE SEQUENCE [LARGE SCALE GENOMIC DNA]</scope>
    <source>
        <strain evidence="3 4">DSM 15283</strain>
    </source>
</reference>
<evidence type="ECO:0000259" key="2">
    <source>
        <dbReference type="Pfam" id="PF00535"/>
    </source>
</evidence>
<dbReference type="InterPro" id="IPR001173">
    <property type="entry name" value="Glyco_trans_2-like"/>
</dbReference>
<feature type="region of interest" description="Disordered" evidence="1">
    <location>
        <begin position="313"/>
        <end position="335"/>
    </location>
</feature>
<evidence type="ECO:0000313" key="3">
    <source>
        <dbReference type="EMBL" id="SFM81131.1"/>
    </source>
</evidence>
<dbReference type="InterPro" id="IPR029044">
    <property type="entry name" value="Nucleotide-diphossugar_trans"/>
</dbReference>
<evidence type="ECO:0000256" key="1">
    <source>
        <dbReference type="SAM" id="MobiDB-lite"/>
    </source>
</evidence>
<proteinExistence type="predicted"/>
<protein>
    <submittedName>
        <fullName evidence="3">Glycosyl transferase family 2</fullName>
    </submittedName>
</protein>
<keyword evidence="4" id="KW-1185">Reference proteome</keyword>
<dbReference type="EMBL" id="FOTQ01000024">
    <property type="protein sequence ID" value="SFM81131.1"/>
    <property type="molecule type" value="Genomic_DNA"/>
</dbReference>
<dbReference type="Gene3D" id="3.90.550.10">
    <property type="entry name" value="Spore Coat Polysaccharide Biosynthesis Protein SpsA, Chain A"/>
    <property type="match status" value="1"/>
</dbReference>
<dbReference type="RefSeq" id="WP_093097264.1">
    <property type="nucleotide sequence ID" value="NZ_FOTQ01000024.1"/>
</dbReference>
<dbReference type="PANTHER" id="PTHR22916">
    <property type="entry name" value="GLYCOSYLTRANSFERASE"/>
    <property type="match status" value="1"/>
</dbReference>
<gene>
    <name evidence="3" type="ORF">SAMN04488042_1246</name>
</gene>
<evidence type="ECO:0000313" key="4">
    <source>
        <dbReference type="Proteomes" id="UP000199144"/>
    </source>
</evidence>